<dbReference type="PANTHER" id="PTHR30598">
    <property type="entry name" value="NITRATE REDUCTASE PRIVATE CHAPERONE, REDOX ENZYME MATURATION PROTEIN REMP FAMILY"/>
    <property type="match status" value="1"/>
</dbReference>
<keyword evidence="2" id="KW-0813">Transport</keyword>
<keyword evidence="7" id="KW-0249">Electron transport</keyword>
<feature type="binding site" description="axial binding residue" evidence="13">
    <location>
        <position position="201"/>
    </location>
    <ligand>
        <name>heme b</name>
        <dbReference type="ChEBI" id="CHEBI:60344"/>
        <label>1</label>
    </ligand>
    <ligandPart>
        <name>Fe</name>
        <dbReference type="ChEBI" id="CHEBI:18248"/>
    </ligandPart>
</feature>
<evidence type="ECO:0000256" key="11">
    <source>
        <dbReference type="ARBA" id="ARBA00023063"/>
    </source>
</evidence>
<feature type="transmembrane region" description="Helical" evidence="14">
    <location>
        <begin position="6"/>
        <end position="25"/>
    </location>
</feature>
<feature type="binding site" description="axial binding residue" evidence="13">
    <location>
        <position position="55"/>
    </location>
    <ligand>
        <name>heme b</name>
        <dbReference type="ChEBI" id="CHEBI:60344"/>
        <label>1</label>
    </ligand>
    <ligandPart>
        <name>Fe</name>
        <dbReference type="ChEBI" id="CHEBI:18248"/>
    </ligandPart>
</feature>
<dbReference type="EMBL" id="BJXN01000002">
    <property type="protein sequence ID" value="GEM88914.1"/>
    <property type="molecule type" value="Genomic_DNA"/>
</dbReference>
<dbReference type="SUPFAM" id="SSF103501">
    <property type="entry name" value="Respiratory nitrate reductase 1 gamma chain"/>
    <property type="match status" value="1"/>
</dbReference>
<keyword evidence="9" id="KW-0560">Oxidoreductase</keyword>
<dbReference type="GO" id="GO:0046872">
    <property type="term" value="F:metal ion binding"/>
    <property type="evidence" value="ECO:0007669"/>
    <property type="project" value="UniProtKB-KW"/>
</dbReference>
<name>A0A511RGX2_9DEIN</name>
<proteinExistence type="predicted"/>
<keyword evidence="10 13" id="KW-0408">Iron</keyword>
<reference evidence="16 17" key="1">
    <citation type="submission" date="2019-07" db="EMBL/GenBank/DDBJ databases">
        <title>Whole genome shotgun sequence of Oceanithermus desulfurans NBRC 100063.</title>
        <authorList>
            <person name="Hosoyama A."/>
            <person name="Uohara A."/>
            <person name="Ohji S."/>
            <person name="Ichikawa N."/>
        </authorList>
    </citation>
    <scope>NUCLEOTIDE SEQUENCE [LARGE SCALE GENOMIC DNA]</scope>
    <source>
        <strain evidence="16 17">NBRC 100063</strain>
    </source>
</reference>
<dbReference type="GO" id="GO:0009325">
    <property type="term" value="C:nitrate reductase complex"/>
    <property type="evidence" value="ECO:0007669"/>
    <property type="project" value="InterPro"/>
</dbReference>
<comment type="caution">
    <text evidence="16">The sequence shown here is derived from an EMBL/GenBank/DDBJ whole genome shotgun (WGS) entry which is preliminary data.</text>
</comment>
<dbReference type="GO" id="GO:0008940">
    <property type="term" value="F:nitrate reductase activity"/>
    <property type="evidence" value="ECO:0007669"/>
    <property type="project" value="InterPro"/>
</dbReference>
<feature type="transmembrane region" description="Helical" evidence="14">
    <location>
        <begin position="83"/>
        <end position="108"/>
    </location>
</feature>
<accession>A0A511RGX2</accession>
<comment type="subcellular location">
    <subcellularLocation>
        <location evidence="1">Cell membrane</location>
        <topology evidence="1">Multi-pass membrane protein</topology>
    </subcellularLocation>
</comment>
<protein>
    <submittedName>
        <fullName evidence="16">Nitrate reductase subunit gamma</fullName>
    </submittedName>
</protein>
<dbReference type="GO" id="GO:0020037">
    <property type="term" value="F:heme binding"/>
    <property type="evidence" value="ECO:0007669"/>
    <property type="project" value="TreeGrafter"/>
</dbReference>
<keyword evidence="8 14" id="KW-1133">Transmembrane helix</keyword>
<evidence type="ECO:0000256" key="8">
    <source>
        <dbReference type="ARBA" id="ARBA00022989"/>
    </source>
</evidence>
<evidence type="ECO:0000313" key="16">
    <source>
        <dbReference type="EMBL" id="GEM88914.1"/>
    </source>
</evidence>
<dbReference type="GO" id="GO:0019645">
    <property type="term" value="P:anaerobic electron transport chain"/>
    <property type="evidence" value="ECO:0007669"/>
    <property type="project" value="TreeGrafter"/>
</dbReference>
<dbReference type="RefSeq" id="WP_147145200.1">
    <property type="nucleotide sequence ID" value="NZ_BJXN01000002.1"/>
</dbReference>
<dbReference type="NCBIfam" id="TIGR00351">
    <property type="entry name" value="narI"/>
    <property type="match status" value="1"/>
</dbReference>
<dbReference type="GO" id="GO:0005886">
    <property type="term" value="C:plasma membrane"/>
    <property type="evidence" value="ECO:0007669"/>
    <property type="project" value="UniProtKB-SubCell"/>
</dbReference>
<feature type="domain" description="NarG-like" evidence="15">
    <location>
        <begin position="4"/>
        <end position="219"/>
    </location>
</feature>
<evidence type="ECO:0000256" key="6">
    <source>
        <dbReference type="ARBA" id="ARBA00022723"/>
    </source>
</evidence>
<evidence type="ECO:0000256" key="3">
    <source>
        <dbReference type="ARBA" id="ARBA00022475"/>
    </source>
</evidence>
<evidence type="ECO:0000313" key="17">
    <source>
        <dbReference type="Proteomes" id="UP000321827"/>
    </source>
</evidence>
<dbReference type="OrthoDB" id="9788113at2"/>
<organism evidence="16 17">
    <name type="scientific">Oceanithermus desulfurans NBRC 100063</name>
    <dbReference type="NCBI Taxonomy" id="1227550"/>
    <lineage>
        <taxon>Bacteria</taxon>
        <taxon>Thermotogati</taxon>
        <taxon>Deinococcota</taxon>
        <taxon>Deinococci</taxon>
        <taxon>Thermales</taxon>
        <taxon>Thermaceae</taxon>
        <taxon>Oceanithermus</taxon>
    </lineage>
</organism>
<keyword evidence="11" id="KW-0534">Nitrate assimilation</keyword>
<evidence type="ECO:0000256" key="14">
    <source>
        <dbReference type="SAM" id="Phobius"/>
    </source>
</evidence>
<evidence type="ECO:0000256" key="13">
    <source>
        <dbReference type="PIRSR" id="PIRSR603816-1"/>
    </source>
</evidence>
<dbReference type="PANTHER" id="PTHR30598:SF3">
    <property type="entry name" value="RESPIRATORY NITRATE REDUCTASE 1 GAMMA CHAIN"/>
    <property type="match status" value="1"/>
</dbReference>
<evidence type="ECO:0000256" key="10">
    <source>
        <dbReference type="ARBA" id="ARBA00023004"/>
    </source>
</evidence>
<evidence type="ECO:0000256" key="7">
    <source>
        <dbReference type="ARBA" id="ARBA00022982"/>
    </source>
</evidence>
<dbReference type="GO" id="GO:0042128">
    <property type="term" value="P:nitrate assimilation"/>
    <property type="evidence" value="ECO:0007669"/>
    <property type="project" value="UniProtKB-KW"/>
</dbReference>
<sequence length="229" mass="26585">MNWNRLLFEIFPYLALVVAVVVTLYRYAYRPFSVSALSSQLLERRLLFWGSLPFHWGITLILTVHLIAWIFPEAIYAWNASLFRLYLLEVSGFALALWTLAGLVVLLWRRLVNARVRATATAMDYLVLFAVLISVLTGLYTALAYRFGSSWFAGTMAPYLTSILTLRPRPELVADLPFAFQWHVFNFWVLLALFPFSRLVHIITVPLGYVARPWQIVIWVRRRFTQPNP</sequence>
<evidence type="ECO:0000259" key="15">
    <source>
        <dbReference type="Pfam" id="PF02665"/>
    </source>
</evidence>
<keyword evidence="5 14" id="KW-0812">Transmembrane</keyword>
<gene>
    <name evidence="16" type="ORF">ODE01S_03480</name>
</gene>
<evidence type="ECO:0000256" key="9">
    <source>
        <dbReference type="ARBA" id="ARBA00023002"/>
    </source>
</evidence>
<dbReference type="Pfam" id="PF02665">
    <property type="entry name" value="Nitrate_red_gam"/>
    <property type="match status" value="1"/>
</dbReference>
<feature type="binding site" description="axial binding residue" evidence="13">
    <location>
        <position position="65"/>
    </location>
    <ligand>
        <name>heme b</name>
        <dbReference type="ChEBI" id="CHEBI:60344"/>
        <label>1</label>
    </ligand>
    <ligandPart>
        <name>Fe</name>
        <dbReference type="ChEBI" id="CHEBI:18248"/>
    </ligandPart>
</feature>
<evidence type="ECO:0000256" key="5">
    <source>
        <dbReference type="ARBA" id="ARBA00022692"/>
    </source>
</evidence>
<evidence type="ECO:0000256" key="1">
    <source>
        <dbReference type="ARBA" id="ARBA00004651"/>
    </source>
</evidence>
<dbReference type="InterPro" id="IPR051936">
    <property type="entry name" value="Heme-iron_electron_transfer"/>
</dbReference>
<feature type="transmembrane region" description="Helical" evidence="14">
    <location>
        <begin position="46"/>
        <end position="71"/>
    </location>
</feature>
<keyword evidence="6" id="KW-0479">Metal-binding</keyword>
<evidence type="ECO:0000256" key="4">
    <source>
        <dbReference type="ARBA" id="ARBA00022617"/>
    </source>
</evidence>
<keyword evidence="12 14" id="KW-0472">Membrane</keyword>
<dbReference type="GO" id="GO:0009055">
    <property type="term" value="F:electron transfer activity"/>
    <property type="evidence" value="ECO:0007669"/>
    <property type="project" value="TreeGrafter"/>
</dbReference>
<dbReference type="AlphaFoldDB" id="A0A511RGX2"/>
<dbReference type="InterPro" id="IPR023234">
    <property type="entry name" value="NarG-like_domain"/>
</dbReference>
<feature type="transmembrane region" description="Helical" evidence="14">
    <location>
        <begin position="120"/>
        <end position="143"/>
    </location>
</feature>
<keyword evidence="4 13" id="KW-0349">Heme</keyword>
<keyword evidence="3" id="KW-1003">Cell membrane</keyword>
<dbReference type="InterPro" id="IPR003816">
    <property type="entry name" value="Nitrate_red_gam"/>
</dbReference>
<evidence type="ECO:0000256" key="12">
    <source>
        <dbReference type="ARBA" id="ARBA00023136"/>
    </source>
</evidence>
<dbReference type="InterPro" id="IPR036197">
    <property type="entry name" value="NarG-like_sf"/>
</dbReference>
<evidence type="ECO:0000256" key="2">
    <source>
        <dbReference type="ARBA" id="ARBA00022448"/>
    </source>
</evidence>
<dbReference type="Proteomes" id="UP000321827">
    <property type="component" value="Unassembled WGS sequence"/>
</dbReference>
<feature type="binding site" description="axial binding residue" evidence="13">
    <location>
        <position position="183"/>
    </location>
    <ligand>
        <name>heme b</name>
        <dbReference type="ChEBI" id="CHEBI:60344"/>
        <label>1</label>
    </ligand>
    <ligandPart>
        <name>Fe</name>
        <dbReference type="ChEBI" id="CHEBI:18248"/>
    </ligandPart>
</feature>
<dbReference type="Gene3D" id="1.20.950.20">
    <property type="entry name" value="Transmembrane di-heme cytochromes, Chain C"/>
    <property type="match status" value="1"/>
</dbReference>